<gene>
    <name evidence="3" type="ORF">J21TS3_23830</name>
</gene>
<dbReference type="InterPro" id="IPR001119">
    <property type="entry name" value="SLH_dom"/>
</dbReference>
<reference evidence="3 4" key="1">
    <citation type="submission" date="2021-03" db="EMBL/GenBank/DDBJ databases">
        <title>Antimicrobial resistance genes in bacteria isolated from Japanese honey, and their potential for conferring macrolide and lincosamide resistance in the American foulbrood pathogen Paenibacillus larvae.</title>
        <authorList>
            <person name="Okamoto M."/>
            <person name="Kumagai M."/>
            <person name="Kanamori H."/>
            <person name="Takamatsu D."/>
        </authorList>
    </citation>
    <scope>NUCLEOTIDE SEQUENCE [LARGE SCALE GENOMIC DNA]</scope>
    <source>
        <strain evidence="3 4">J21TS3</strain>
    </source>
</reference>
<keyword evidence="4" id="KW-1185">Reference proteome</keyword>
<protein>
    <recommendedName>
        <fullName evidence="2">SLH domain-containing protein</fullName>
    </recommendedName>
</protein>
<evidence type="ECO:0000259" key="2">
    <source>
        <dbReference type="PROSITE" id="PS51272"/>
    </source>
</evidence>
<feature type="domain" description="SLH" evidence="2">
    <location>
        <begin position="1192"/>
        <end position="1255"/>
    </location>
</feature>
<dbReference type="Pfam" id="PF00395">
    <property type="entry name" value="SLH"/>
    <property type="match status" value="2"/>
</dbReference>
<sequence>MILKRILSVFLAVVLVISLLPASFANTVSAAQAGTFFIFPNEQYDVNSARLVNEDRVSLTGTLNGVNDKQISYSVFQLTKKADGTISIVNSNEGQTGNIIVNNGKITVSNIKLFSGLNRITFKGLQGTTQVEDSIYVEYRNGPTIYDLKANLVDGSQAIELKEDSPAVLTASPGSPAYGKTKTDISISGYAPSADKVTVEVNGRSWTYTVSSYNNYKFFASPINVNSGSNIVKIKVLNQNQTLETSREVTFYNGKVTFFDVRATDGTDVSADLSSFPNFNVSSTNITVKGKAIIPIKNGQLPDAAALSTYLGYAFANGASGSGTAPVTVLESANDYMMIEFSGVAPVSAQFDSLINVTLTAADGTTGAGISSTVGLTLRDKNKPFIQEVNYLSGYSSGMSTSQILNLSGTSMNGANIFSLPIAMEVLVANGASVNNITITGITDAKGNALTPFSQPVVLASERVVRNINGNQVELQRIIIRVDKLPAAGYQKITFQANNVAGSELTVPVTLLYGPYVQFTSLYDDMKIEMDTNNPNLKDNVMKDVDYFKGQLMNVANDSEIKYSGTDQTIFLYINNTLVSLEKDPTSSEVSKFRIASGDENKAYQALFPGNNIIKFVFKSPKNSYEKSINISYVPLNVPVIPVPDSVGVFPYSIDNTDPVPDNNDKKFEKTGSVYTTTEKKMNVYGTFDFIDLGQTKSAVDSKLLTNSASNSKYMLKISTPTTDGKTQEYTWSMDQRFYALKSPGDVFNSSNGNTNPNLNVYYDYDTQTFSFKLLNQSLPLNGSPIVYNITVYNSGEGGPTATFRLEVTYKTAPFQIIRPLEGRRLVNQNFVEVIVSSDNASKVMIGKQEAKKSAFDADYDPSNGIDYPNAYRAIVKDLKPNKDNKIDITVFVGNDQLKDYITVKYVPTSIPGAQYLETMKSSHKAFDGNLTLTFPKGASLIRRDYNVADQFKNQVFSGHDILFAIANSEDGVVDRREFEVPVANFDNEIALGKQLFIGNFQQRFVKSSPVFWIDPGTADDINTDKVYDPITHGSDPYQLPGSEVRSFYNRESMNELVPSKRGTLTLTYDANITQDAGRLVTVFRFDPELQKWENIGGVVDPKKHTVKVPFDRFGYYVVAKLGYSYNDVVQHPYGRDYIETIYAKGVMNAFDPSERFGTDLYISRAEFVRAIVRALEIPLNYQGPKHFSDIPSSLTSINVDGLWDFRYIETAAREGITRGAQPQFFDAESAITRQDASVMIAKALNLKLETDRAKITKDLQKYFKDYASIDYYAQPSVLAIAKKGFIQGSPVDPADPKRGNMFNPTANMLRGDAAIIMGKVMADLKKLPKM</sequence>
<comment type="caution">
    <text evidence="3">The sequence shown here is derived from an EMBL/GenBank/DDBJ whole genome shotgun (WGS) entry which is preliminary data.</text>
</comment>
<evidence type="ECO:0000256" key="1">
    <source>
        <dbReference type="SAM" id="SignalP"/>
    </source>
</evidence>
<dbReference type="EMBL" id="BORW01000010">
    <property type="protein sequence ID" value="GIO67562.1"/>
    <property type="molecule type" value="Genomic_DNA"/>
</dbReference>
<name>A0ABQ4LWF1_9BACL</name>
<keyword evidence="1" id="KW-0732">Signal</keyword>
<organism evidence="3 4">
    <name type="scientific">Paenibacillus cookii</name>
    <dbReference type="NCBI Taxonomy" id="157839"/>
    <lineage>
        <taxon>Bacteria</taxon>
        <taxon>Bacillati</taxon>
        <taxon>Bacillota</taxon>
        <taxon>Bacilli</taxon>
        <taxon>Bacillales</taxon>
        <taxon>Paenibacillaceae</taxon>
        <taxon>Paenibacillus</taxon>
    </lineage>
</organism>
<dbReference type="Proteomes" id="UP000680638">
    <property type="component" value="Unassembled WGS sequence"/>
</dbReference>
<evidence type="ECO:0000313" key="4">
    <source>
        <dbReference type="Proteomes" id="UP000680638"/>
    </source>
</evidence>
<feature type="domain" description="SLH" evidence="2">
    <location>
        <begin position="1122"/>
        <end position="1186"/>
    </location>
</feature>
<feature type="chain" id="PRO_5045396699" description="SLH domain-containing protein" evidence="1">
    <location>
        <begin position="31"/>
        <end position="1331"/>
    </location>
</feature>
<feature type="domain" description="SLH" evidence="2">
    <location>
        <begin position="1261"/>
        <end position="1331"/>
    </location>
</feature>
<accession>A0ABQ4LWF1</accession>
<evidence type="ECO:0000313" key="3">
    <source>
        <dbReference type="EMBL" id="GIO67562.1"/>
    </source>
</evidence>
<feature type="signal peptide" evidence="1">
    <location>
        <begin position="1"/>
        <end position="30"/>
    </location>
</feature>
<proteinExistence type="predicted"/>
<dbReference type="PROSITE" id="PS51272">
    <property type="entry name" value="SLH"/>
    <property type="match status" value="3"/>
</dbReference>
<dbReference type="Gene3D" id="2.60.40.10">
    <property type="entry name" value="Immunoglobulins"/>
    <property type="match status" value="1"/>
</dbReference>
<dbReference type="InterPro" id="IPR013783">
    <property type="entry name" value="Ig-like_fold"/>
</dbReference>
<dbReference type="RefSeq" id="WP_246536862.1">
    <property type="nucleotide sequence ID" value="NZ_BORW01000010.1"/>
</dbReference>